<dbReference type="Pfam" id="PF14534">
    <property type="entry name" value="DUF4440"/>
    <property type="match status" value="1"/>
</dbReference>
<reference evidence="3" key="1">
    <citation type="journal article" date="2019" name="Int. J. Syst. Evol. Microbiol.">
        <title>The Global Catalogue of Microorganisms (GCM) 10K type strain sequencing project: providing services to taxonomists for standard genome sequencing and annotation.</title>
        <authorList>
            <consortium name="The Broad Institute Genomics Platform"/>
            <consortium name="The Broad Institute Genome Sequencing Center for Infectious Disease"/>
            <person name="Wu L."/>
            <person name="Ma J."/>
        </authorList>
    </citation>
    <scope>NUCLEOTIDE SEQUENCE [LARGE SCALE GENOMIC DNA]</scope>
    <source>
        <strain evidence="3">CGMCC-1.15741</strain>
    </source>
</reference>
<sequence>MSVLSALLMSSVLAGCGAETDLAAAETAIEAANETAMSALAAGDIDTYVSLFTEDAWSMPPNSPLNEGHDAIRAYFGPLTALGDTQFELETIELSVCGPSAVERGAFKLTFTPEGDTSPIPAFYDEGHYLVHWVLVDGTWLIRSDAPVSTMTPGAPPPED</sequence>
<evidence type="ECO:0000313" key="3">
    <source>
        <dbReference type="Proteomes" id="UP001596303"/>
    </source>
</evidence>
<evidence type="ECO:0000259" key="1">
    <source>
        <dbReference type="Pfam" id="PF14534"/>
    </source>
</evidence>
<dbReference type="InterPro" id="IPR027843">
    <property type="entry name" value="DUF4440"/>
</dbReference>
<dbReference type="SUPFAM" id="SSF54427">
    <property type="entry name" value="NTF2-like"/>
    <property type="match status" value="1"/>
</dbReference>
<dbReference type="RefSeq" id="WP_377378659.1">
    <property type="nucleotide sequence ID" value="NZ_JBHSSW010000012.1"/>
</dbReference>
<proteinExistence type="predicted"/>
<name>A0ABW1SA33_9PROT</name>
<dbReference type="InterPro" id="IPR032710">
    <property type="entry name" value="NTF2-like_dom_sf"/>
</dbReference>
<dbReference type="Gene3D" id="3.10.450.50">
    <property type="match status" value="1"/>
</dbReference>
<gene>
    <name evidence="2" type="ORF">ACFQDM_10155</name>
</gene>
<dbReference type="Proteomes" id="UP001596303">
    <property type="component" value="Unassembled WGS sequence"/>
</dbReference>
<accession>A0ABW1SA33</accession>
<organism evidence="2 3">
    <name type="scientific">Ponticaulis profundi</name>
    <dbReference type="NCBI Taxonomy" id="2665222"/>
    <lineage>
        <taxon>Bacteria</taxon>
        <taxon>Pseudomonadati</taxon>
        <taxon>Pseudomonadota</taxon>
        <taxon>Alphaproteobacteria</taxon>
        <taxon>Hyphomonadales</taxon>
        <taxon>Hyphomonadaceae</taxon>
        <taxon>Ponticaulis</taxon>
    </lineage>
</organism>
<dbReference type="EMBL" id="JBHSSW010000012">
    <property type="protein sequence ID" value="MFC6198445.1"/>
    <property type="molecule type" value="Genomic_DNA"/>
</dbReference>
<feature type="domain" description="DUF4440" evidence="1">
    <location>
        <begin position="29"/>
        <end position="142"/>
    </location>
</feature>
<evidence type="ECO:0000313" key="2">
    <source>
        <dbReference type="EMBL" id="MFC6198445.1"/>
    </source>
</evidence>
<comment type="caution">
    <text evidence="2">The sequence shown here is derived from an EMBL/GenBank/DDBJ whole genome shotgun (WGS) entry which is preliminary data.</text>
</comment>
<protein>
    <submittedName>
        <fullName evidence="2">YybH family protein</fullName>
    </submittedName>
</protein>
<keyword evidence="3" id="KW-1185">Reference proteome</keyword>
<dbReference type="InterPro" id="IPR011944">
    <property type="entry name" value="Steroid_delta5-4_isomerase"/>
</dbReference>
<dbReference type="NCBIfam" id="TIGR02246">
    <property type="entry name" value="SgcJ/EcaC family oxidoreductase"/>
    <property type="match status" value="1"/>
</dbReference>